<evidence type="ECO:0000313" key="2">
    <source>
        <dbReference type="EMBL" id="MFC7669269.1"/>
    </source>
</evidence>
<sequence>MASNTEQREVEIKLNAEQANASIKDMAAGVALMNNQLAKMTQDDPRRQQLQRDFQVLTQRVGAARAEMKTYVQTEEEVRAATEKLNKENQQVILNGQKLNSSYKDMKASAAQARKAAA</sequence>
<organism evidence="2 3">
    <name type="scientific">Hymenobacter humi</name>
    <dbReference type="NCBI Taxonomy" id="1411620"/>
    <lineage>
        <taxon>Bacteria</taxon>
        <taxon>Pseudomonadati</taxon>
        <taxon>Bacteroidota</taxon>
        <taxon>Cytophagia</taxon>
        <taxon>Cytophagales</taxon>
        <taxon>Hymenobacteraceae</taxon>
        <taxon>Hymenobacter</taxon>
    </lineage>
</organism>
<dbReference type="RefSeq" id="WP_380204779.1">
    <property type="nucleotide sequence ID" value="NZ_JBHTEK010000001.1"/>
</dbReference>
<feature type="coiled-coil region" evidence="1">
    <location>
        <begin position="47"/>
        <end position="91"/>
    </location>
</feature>
<comment type="caution">
    <text evidence="2">The sequence shown here is derived from an EMBL/GenBank/DDBJ whole genome shotgun (WGS) entry which is preliminary data.</text>
</comment>
<evidence type="ECO:0000313" key="3">
    <source>
        <dbReference type="Proteomes" id="UP001596513"/>
    </source>
</evidence>
<proteinExistence type="predicted"/>
<dbReference type="EMBL" id="JBHTEK010000001">
    <property type="protein sequence ID" value="MFC7669269.1"/>
    <property type="molecule type" value="Genomic_DNA"/>
</dbReference>
<evidence type="ECO:0000256" key="1">
    <source>
        <dbReference type="SAM" id="Coils"/>
    </source>
</evidence>
<dbReference type="Proteomes" id="UP001596513">
    <property type="component" value="Unassembled WGS sequence"/>
</dbReference>
<gene>
    <name evidence="2" type="ORF">ACFQT0_19370</name>
</gene>
<accession>A0ABW2UA75</accession>
<keyword evidence="3" id="KW-1185">Reference proteome</keyword>
<keyword evidence="1" id="KW-0175">Coiled coil</keyword>
<name>A0ABW2UA75_9BACT</name>
<reference evidence="3" key="1">
    <citation type="journal article" date="2019" name="Int. J. Syst. Evol. Microbiol.">
        <title>The Global Catalogue of Microorganisms (GCM) 10K type strain sequencing project: providing services to taxonomists for standard genome sequencing and annotation.</title>
        <authorList>
            <consortium name="The Broad Institute Genomics Platform"/>
            <consortium name="The Broad Institute Genome Sequencing Center for Infectious Disease"/>
            <person name="Wu L."/>
            <person name="Ma J."/>
        </authorList>
    </citation>
    <scope>NUCLEOTIDE SEQUENCE [LARGE SCALE GENOMIC DNA]</scope>
    <source>
        <strain evidence="3">JCM 19635</strain>
    </source>
</reference>
<protein>
    <submittedName>
        <fullName evidence="2">Uncharacterized protein</fullName>
    </submittedName>
</protein>